<dbReference type="Gene3D" id="1.20.1280.50">
    <property type="match status" value="1"/>
</dbReference>
<proteinExistence type="predicted"/>
<dbReference type="SUPFAM" id="SSF52047">
    <property type="entry name" value="RNI-like"/>
    <property type="match status" value="1"/>
</dbReference>
<dbReference type="EMBL" id="JACGCI010000014">
    <property type="protein sequence ID" value="KAF6759730.1"/>
    <property type="molecule type" value="Genomic_DNA"/>
</dbReference>
<dbReference type="InterPro" id="IPR032675">
    <property type="entry name" value="LRR_dom_sf"/>
</dbReference>
<evidence type="ECO:0008006" key="3">
    <source>
        <dbReference type="Google" id="ProtNLM"/>
    </source>
</evidence>
<dbReference type="OrthoDB" id="2884925at2759"/>
<dbReference type="Proteomes" id="UP000521943">
    <property type="component" value="Unassembled WGS sequence"/>
</dbReference>
<keyword evidence="2" id="KW-1185">Reference proteome</keyword>
<dbReference type="AlphaFoldDB" id="A0A8H6I6C3"/>
<sequence length="625" mass="71415">MDENAFKTVSEALAPTPFTAPATRALVEQYGTPSVVEYETQIALRILELEHDIRMLKTCRNSNRPVNRLPAEILSHIFLILYWTVQTEVEEDKKVFWIYATHVCRHWRAVALGCATLWCDFAFDMNGELMRTILARSKHLPISVCLKCDWGTDTKALGEVLSHTMRIHHLDLSSWTRWLSISYPTPMIERSLPEKFLRDGAPILKHLTLKNFDFHWARIPFPPTLTTLHLEQNLLVNKSLGLPNFAKMLETFRGLPLLEALTLDEIFPEDRFQPGMMPVTFSNLEDLTLTGRGRTIGNFLLGIRVPKSTFIDITFNDKDEWISEVDACVASIRELWRDDPLECQWAKDSLEFLDFTASANSHRNFAFGFHDKELYWEHDDPNHLNVNFLSSSPGNLDLVFLTFFKEQFNFDGLTTLDLTGNSQLACRPALEGVFAHLPKLDSISFWGCDVVDFLHILDGDPACAERFDSEEISIADPTFPALHSLEIGAQRFRGKRIDTIIRVLGKRPRGHRIGCLTIEDCINIDKTDAEKIRDALPDLHTFVWDGPAIMDNPDCLKMLNDVLDIWAQRKEPVVDTVEFNKWAQGRLFTKSISPAACDGGRKDVYIHTPELRANLRCNEEDNVQS</sequence>
<evidence type="ECO:0000313" key="1">
    <source>
        <dbReference type="EMBL" id="KAF6759730.1"/>
    </source>
</evidence>
<name>A0A8H6I6C3_9AGAR</name>
<reference evidence="1 2" key="1">
    <citation type="submission" date="2020-07" db="EMBL/GenBank/DDBJ databases">
        <title>Comparative genomics of pyrophilous fungi reveals a link between fire events and developmental genes.</title>
        <authorList>
            <consortium name="DOE Joint Genome Institute"/>
            <person name="Steindorff A.S."/>
            <person name="Carver A."/>
            <person name="Calhoun S."/>
            <person name="Stillman K."/>
            <person name="Liu H."/>
            <person name="Lipzen A."/>
            <person name="Pangilinan J."/>
            <person name="Labutti K."/>
            <person name="Bruns T.D."/>
            <person name="Grigoriev I.V."/>
        </authorList>
    </citation>
    <scope>NUCLEOTIDE SEQUENCE [LARGE SCALE GENOMIC DNA]</scope>
    <source>
        <strain evidence="1 2">CBS 144469</strain>
    </source>
</reference>
<dbReference type="Gene3D" id="3.80.10.10">
    <property type="entry name" value="Ribonuclease Inhibitor"/>
    <property type="match status" value="1"/>
</dbReference>
<protein>
    <recommendedName>
        <fullName evidence="3">F-box domain-containing protein</fullName>
    </recommendedName>
</protein>
<comment type="caution">
    <text evidence="1">The sequence shown here is derived from an EMBL/GenBank/DDBJ whole genome shotgun (WGS) entry which is preliminary data.</text>
</comment>
<gene>
    <name evidence="1" type="ORF">DFP72DRAFT_843872</name>
</gene>
<accession>A0A8H6I6C3</accession>
<evidence type="ECO:0000313" key="2">
    <source>
        <dbReference type="Proteomes" id="UP000521943"/>
    </source>
</evidence>
<organism evidence="1 2">
    <name type="scientific">Ephemerocybe angulata</name>
    <dbReference type="NCBI Taxonomy" id="980116"/>
    <lineage>
        <taxon>Eukaryota</taxon>
        <taxon>Fungi</taxon>
        <taxon>Dikarya</taxon>
        <taxon>Basidiomycota</taxon>
        <taxon>Agaricomycotina</taxon>
        <taxon>Agaricomycetes</taxon>
        <taxon>Agaricomycetidae</taxon>
        <taxon>Agaricales</taxon>
        <taxon>Agaricineae</taxon>
        <taxon>Psathyrellaceae</taxon>
        <taxon>Ephemerocybe</taxon>
    </lineage>
</organism>